<dbReference type="EMBL" id="MWPX01000004">
    <property type="protein sequence ID" value="OUM49682.1"/>
    <property type="molecule type" value="Genomic_DNA"/>
</dbReference>
<feature type="region of interest" description="Disordered" evidence="1">
    <location>
        <begin position="227"/>
        <end position="246"/>
    </location>
</feature>
<name>A0A1Y3MQ45_9BACI</name>
<dbReference type="PROSITE" id="PS51257">
    <property type="entry name" value="PROKAR_LIPOPROTEIN"/>
    <property type="match status" value="1"/>
</dbReference>
<dbReference type="RefSeq" id="WP_077295096.1">
    <property type="nucleotide sequence ID" value="NZ_CP189809.1"/>
</dbReference>
<accession>A0A1Y3MQ45</accession>
<dbReference type="AlphaFoldDB" id="A0A1Y3MQ45"/>
<feature type="domain" description="DUF4097" evidence="2">
    <location>
        <begin position="155"/>
        <end position="263"/>
    </location>
</feature>
<dbReference type="Pfam" id="PF13349">
    <property type="entry name" value="DUF4097"/>
    <property type="match status" value="2"/>
</dbReference>
<sequence length="267" mass="29275">MKGIKEKIYLFSSISLMTLSLVACGTKESEAPVSKQFAVKNINEIDIKTVGENIKLHSTTEKDIKVDTGEVKDAKVKEDGEKLEIITENSTSIVNLKTATVHVYLPEKTYKKIDVKTESGEVISENIAAEQLNLYSDSSDMTIKEYKGNNITGVSKSGGITLQGVEGSFDIQNDTGEVNVSAVSNLKNESKIKTESSHININFKREPKNLEVDLSTRAGQIKNEFSLSTGEKGNNHKVKGRIGTGKENDTKLTVQSMTGTIELKRNE</sequence>
<comment type="caution">
    <text evidence="3">The sequence shown here is derived from an EMBL/GenBank/DDBJ whole genome shotgun (WGS) entry which is preliminary data.</text>
</comment>
<feature type="domain" description="DUF4097" evidence="2">
    <location>
        <begin position="42"/>
        <end position="151"/>
    </location>
</feature>
<organism evidence="3 4">
    <name type="scientific">Bacillus pseudomycoides</name>
    <dbReference type="NCBI Taxonomy" id="64104"/>
    <lineage>
        <taxon>Bacteria</taxon>
        <taxon>Bacillati</taxon>
        <taxon>Bacillota</taxon>
        <taxon>Bacilli</taxon>
        <taxon>Bacillales</taxon>
        <taxon>Bacillaceae</taxon>
        <taxon>Bacillus</taxon>
        <taxon>Bacillus cereus group</taxon>
    </lineage>
</organism>
<protein>
    <recommendedName>
        <fullName evidence="2">DUF4097 domain-containing protein</fullName>
    </recommendedName>
</protein>
<proteinExistence type="predicted"/>
<reference evidence="3 4" key="1">
    <citation type="submission" date="2017-02" db="EMBL/GenBank/DDBJ databases">
        <title>Bacillus pseudomycoides isolate FSL K6-0042.</title>
        <authorList>
            <person name="Kovac J."/>
        </authorList>
    </citation>
    <scope>NUCLEOTIDE SEQUENCE [LARGE SCALE GENOMIC DNA]</scope>
    <source>
        <strain evidence="3 4">FSL K6-0042</strain>
    </source>
</reference>
<evidence type="ECO:0000313" key="4">
    <source>
        <dbReference type="Proteomes" id="UP000195321"/>
    </source>
</evidence>
<evidence type="ECO:0000313" key="3">
    <source>
        <dbReference type="EMBL" id="OUM49682.1"/>
    </source>
</evidence>
<evidence type="ECO:0000259" key="2">
    <source>
        <dbReference type="Pfam" id="PF13349"/>
    </source>
</evidence>
<dbReference type="InterPro" id="IPR025164">
    <property type="entry name" value="Toastrack_DUF4097"/>
</dbReference>
<dbReference type="Proteomes" id="UP000195321">
    <property type="component" value="Unassembled WGS sequence"/>
</dbReference>
<evidence type="ECO:0000256" key="1">
    <source>
        <dbReference type="SAM" id="MobiDB-lite"/>
    </source>
</evidence>
<gene>
    <name evidence="3" type="ORF">BW425_05715</name>
</gene>